<evidence type="ECO:0000313" key="2">
    <source>
        <dbReference type="Proteomes" id="UP000183567"/>
    </source>
</evidence>
<dbReference type="Proteomes" id="UP000183567">
    <property type="component" value="Unassembled WGS sequence"/>
</dbReference>
<dbReference type="OrthoDB" id="10436171at2759"/>
<proteinExistence type="predicted"/>
<dbReference type="EMBL" id="LVVM01002366">
    <property type="protein sequence ID" value="OJA16762.1"/>
    <property type="molecule type" value="Genomic_DNA"/>
</dbReference>
<comment type="caution">
    <text evidence="1">The sequence shown here is derived from an EMBL/GenBank/DDBJ whole genome shotgun (WGS) entry which is preliminary data.</text>
</comment>
<accession>A0A1J8R4R5</accession>
<gene>
    <name evidence="1" type="ORF">AZE42_10375</name>
</gene>
<protein>
    <submittedName>
        <fullName evidence="1">Uncharacterized protein</fullName>
    </submittedName>
</protein>
<evidence type="ECO:0000313" key="1">
    <source>
        <dbReference type="EMBL" id="OJA16762.1"/>
    </source>
</evidence>
<organism evidence="1 2">
    <name type="scientific">Rhizopogon vesiculosus</name>
    <dbReference type="NCBI Taxonomy" id="180088"/>
    <lineage>
        <taxon>Eukaryota</taxon>
        <taxon>Fungi</taxon>
        <taxon>Dikarya</taxon>
        <taxon>Basidiomycota</taxon>
        <taxon>Agaricomycotina</taxon>
        <taxon>Agaricomycetes</taxon>
        <taxon>Agaricomycetidae</taxon>
        <taxon>Boletales</taxon>
        <taxon>Suillineae</taxon>
        <taxon>Rhizopogonaceae</taxon>
        <taxon>Rhizopogon</taxon>
    </lineage>
</organism>
<reference evidence="1 2" key="1">
    <citation type="submission" date="2016-03" db="EMBL/GenBank/DDBJ databases">
        <title>Comparative genomics of the ectomycorrhizal sister species Rhizopogon vinicolor and Rhizopogon vesiculosus (Basidiomycota: Boletales) reveals a divergence of the mating type B locus.</title>
        <authorList>
            <person name="Mujic A.B."/>
            <person name="Kuo A."/>
            <person name="Tritt A."/>
            <person name="Lipzen A."/>
            <person name="Chen C."/>
            <person name="Johnson J."/>
            <person name="Sharma A."/>
            <person name="Barry K."/>
            <person name="Grigoriev I.V."/>
            <person name="Spatafora J.W."/>
        </authorList>
    </citation>
    <scope>NUCLEOTIDE SEQUENCE [LARGE SCALE GENOMIC DNA]</scope>
    <source>
        <strain evidence="1 2">AM-OR11-056</strain>
    </source>
</reference>
<sequence length="148" mass="15695">MRTTLLSQDYSCRKHAAASSCRVSRPAGAKDLIKGGDNSPPATPHLALICNFHTPQVHLTAPQLQVHLNASPVGSYSLGTPGSPRCVVFAPNTLGFAAHLGSFLHRSGPLSGPGALGLRPKTINNCIQCIHSLTQCSARERHSRSRLV</sequence>
<name>A0A1J8R4R5_9AGAM</name>
<dbReference type="AlphaFoldDB" id="A0A1J8R4R5"/>
<keyword evidence="2" id="KW-1185">Reference proteome</keyword>